<gene>
    <name evidence="2" type="ORF">PM10SUCC1_34230</name>
</gene>
<dbReference type="Proteomes" id="UP001144471">
    <property type="component" value="Unassembled WGS sequence"/>
</dbReference>
<organism evidence="2 3">
    <name type="scientific">Propionigenium maris DSM 9537</name>
    <dbReference type="NCBI Taxonomy" id="1123000"/>
    <lineage>
        <taxon>Bacteria</taxon>
        <taxon>Fusobacteriati</taxon>
        <taxon>Fusobacteriota</taxon>
        <taxon>Fusobacteriia</taxon>
        <taxon>Fusobacteriales</taxon>
        <taxon>Fusobacteriaceae</taxon>
        <taxon>Propionigenium</taxon>
    </lineage>
</organism>
<reference evidence="2" key="1">
    <citation type="submission" date="2022-12" db="EMBL/GenBank/DDBJ databases">
        <title>Reference genome sequencing for broad-spectrum identification of bacterial and archaeal isolates by mass spectrometry.</title>
        <authorList>
            <person name="Sekiguchi Y."/>
            <person name="Tourlousse D.M."/>
        </authorList>
    </citation>
    <scope>NUCLEOTIDE SEQUENCE</scope>
    <source>
        <strain evidence="2">10succ1</strain>
    </source>
</reference>
<keyword evidence="3" id="KW-1185">Reference proteome</keyword>
<dbReference type="RefSeq" id="WP_281837584.1">
    <property type="nucleotide sequence ID" value="NZ_BSDY01000028.1"/>
</dbReference>
<protein>
    <submittedName>
        <fullName evidence="2">Acetyltransferase</fullName>
    </submittedName>
</protein>
<dbReference type="AlphaFoldDB" id="A0A9W6GMQ0"/>
<feature type="domain" description="N-acetyltransferase" evidence="1">
    <location>
        <begin position="1"/>
        <end position="162"/>
    </location>
</feature>
<dbReference type="GO" id="GO:0016747">
    <property type="term" value="F:acyltransferase activity, transferring groups other than amino-acyl groups"/>
    <property type="evidence" value="ECO:0007669"/>
    <property type="project" value="InterPro"/>
</dbReference>
<dbReference type="Gene3D" id="3.40.630.30">
    <property type="match status" value="1"/>
</dbReference>
<evidence type="ECO:0000259" key="1">
    <source>
        <dbReference type="PROSITE" id="PS51186"/>
    </source>
</evidence>
<evidence type="ECO:0000313" key="3">
    <source>
        <dbReference type="Proteomes" id="UP001144471"/>
    </source>
</evidence>
<dbReference type="PROSITE" id="PS51186">
    <property type="entry name" value="GNAT"/>
    <property type="match status" value="1"/>
</dbReference>
<dbReference type="SUPFAM" id="SSF55729">
    <property type="entry name" value="Acyl-CoA N-acyltransferases (Nat)"/>
    <property type="match status" value="1"/>
</dbReference>
<dbReference type="PANTHER" id="PTHR39173">
    <property type="entry name" value="ACETYLTRANSFERASE"/>
    <property type="match status" value="1"/>
</dbReference>
<dbReference type="PANTHER" id="PTHR39173:SF1">
    <property type="entry name" value="ACETYLTRANSFERASE"/>
    <property type="match status" value="1"/>
</dbReference>
<dbReference type="EMBL" id="BSDY01000028">
    <property type="protein sequence ID" value="GLI57909.1"/>
    <property type="molecule type" value="Genomic_DNA"/>
</dbReference>
<dbReference type="InterPro" id="IPR000182">
    <property type="entry name" value="GNAT_dom"/>
</dbReference>
<dbReference type="CDD" id="cd04301">
    <property type="entry name" value="NAT_SF"/>
    <property type="match status" value="1"/>
</dbReference>
<accession>A0A9W6GMQ0</accession>
<sequence>MYLRELTLDEPQEIYELIMDVNGEEAGFMMDQVSEEDFLEFLKKRHDEARGIDLKPGRVPQTIYWFYAEERPVGIIKVRRTLTDHLLKRGGNIGYYIRKDYRRAGYGRKMLGMCLEILRNEGMDKILITCDEDNRGSQGVIRLNGGVLENSVEGTRRYWVEL</sequence>
<dbReference type="Pfam" id="PF00583">
    <property type="entry name" value="Acetyltransf_1"/>
    <property type="match status" value="1"/>
</dbReference>
<dbReference type="InterPro" id="IPR016181">
    <property type="entry name" value="Acyl_CoA_acyltransferase"/>
</dbReference>
<evidence type="ECO:0000313" key="2">
    <source>
        <dbReference type="EMBL" id="GLI57909.1"/>
    </source>
</evidence>
<proteinExistence type="predicted"/>
<name>A0A9W6GMQ0_9FUSO</name>
<comment type="caution">
    <text evidence="2">The sequence shown here is derived from an EMBL/GenBank/DDBJ whole genome shotgun (WGS) entry which is preliminary data.</text>
</comment>